<dbReference type="PROSITE" id="PS51671">
    <property type="entry name" value="ACT"/>
    <property type="match status" value="2"/>
</dbReference>
<dbReference type="GO" id="GO:0005737">
    <property type="term" value="C:cytoplasm"/>
    <property type="evidence" value="ECO:0007669"/>
    <property type="project" value="TreeGrafter"/>
</dbReference>
<dbReference type="PANTHER" id="PTHR21039">
    <property type="entry name" value="HISTIDINOL PHOSPHATASE-RELATED"/>
    <property type="match status" value="1"/>
</dbReference>
<evidence type="ECO:0000256" key="5">
    <source>
        <dbReference type="ARBA" id="ARBA00022801"/>
    </source>
</evidence>
<dbReference type="EC" id="3.1.3.15" evidence="3"/>
<reference evidence="9 10" key="1">
    <citation type="submission" date="2018-07" db="EMBL/GenBank/DDBJ databases">
        <title>Draft genome sequence of Ancylomarina sp. M1P.</title>
        <authorList>
            <person name="Yadav S."/>
            <person name="Villanueva L."/>
            <person name="Damste J.S.S."/>
        </authorList>
    </citation>
    <scope>NUCLEOTIDE SEQUENCE [LARGE SCALE GENOMIC DNA]</scope>
    <source>
        <strain evidence="9 10">M1P</strain>
    </source>
</reference>
<comment type="caution">
    <text evidence="9">The sequence shown here is derived from an EMBL/GenBank/DDBJ whole genome shotgun (WGS) entry which is preliminary data.</text>
</comment>
<dbReference type="PANTHER" id="PTHR21039:SF0">
    <property type="entry name" value="HISTIDINOL-PHOSPHATASE"/>
    <property type="match status" value="1"/>
</dbReference>
<dbReference type="AlphaFoldDB" id="A0A425XXR4"/>
<dbReference type="Proteomes" id="UP000285794">
    <property type="component" value="Unassembled WGS sequence"/>
</dbReference>
<dbReference type="RefSeq" id="WP_125031697.1">
    <property type="nucleotide sequence ID" value="NZ_JAPXVP010000017.1"/>
</dbReference>
<dbReference type="InterPro" id="IPR045865">
    <property type="entry name" value="ACT-like_dom_sf"/>
</dbReference>
<dbReference type="InterPro" id="IPR016195">
    <property type="entry name" value="Pol/histidinol_Pase-like"/>
</dbReference>
<dbReference type="EMBL" id="QQWG01000019">
    <property type="protein sequence ID" value="RRG19512.1"/>
    <property type="molecule type" value="Genomic_DNA"/>
</dbReference>
<keyword evidence="5" id="KW-0378">Hydrolase</keyword>
<comment type="catalytic activity">
    <reaction evidence="7">
        <text>L-histidinol phosphate + H2O = L-histidinol + phosphate</text>
        <dbReference type="Rhea" id="RHEA:14465"/>
        <dbReference type="ChEBI" id="CHEBI:15377"/>
        <dbReference type="ChEBI" id="CHEBI:43474"/>
        <dbReference type="ChEBI" id="CHEBI:57699"/>
        <dbReference type="ChEBI" id="CHEBI:57980"/>
        <dbReference type="EC" id="3.1.3.15"/>
    </reaction>
</comment>
<dbReference type="SUPFAM" id="SSF55021">
    <property type="entry name" value="ACT-like"/>
    <property type="match status" value="2"/>
</dbReference>
<dbReference type="InterPro" id="IPR010140">
    <property type="entry name" value="Histidinol_P_phosphatase_HisJ"/>
</dbReference>
<name>A0A425XXR4_9BACT</name>
<keyword evidence="10" id="KW-1185">Reference proteome</keyword>
<dbReference type="Gene3D" id="3.20.20.140">
    <property type="entry name" value="Metal-dependent hydrolases"/>
    <property type="match status" value="1"/>
</dbReference>
<evidence type="ECO:0000313" key="9">
    <source>
        <dbReference type="EMBL" id="RRG19512.1"/>
    </source>
</evidence>
<dbReference type="SUPFAM" id="SSF89550">
    <property type="entry name" value="PHP domain-like"/>
    <property type="match status" value="1"/>
</dbReference>
<feature type="domain" description="ACT" evidence="8">
    <location>
        <begin position="495"/>
        <end position="567"/>
    </location>
</feature>
<dbReference type="Gene3D" id="3.30.70.260">
    <property type="match status" value="1"/>
</dbReference>
<gene>
    <name evidence="9" type="ORF">DWB61_14970</name>
</gene>
<sequence>MQEDNKMVFPEAFLWETHGVHVGTGNDHVKHGIDDIEIIIQEAINRAYPNITFIIHTPRMTRFRYDAEKRTDIKFIRGHNAYLDYPKKISNLKKKFGHLINIKYGIELEWLGPDLGLQWNRSKIFQAQDADFVIGSVHFSREGIAYDGSLEEAQRLVEIRGGVEQYWGAYIEEVIEMIDSSWDMIQVIGHIDLPKLYVPIPKPLLELDTSKHFLARRMRVLLEMVSEYNLALDINLAGIRKKCGIYPHASILTRAKELNIPIAIGTDAHSLKDLAQDYQVGIDYALENGYKYYVSFSQCIPEKHPLSLGEEKAEQYKVLNLGIEMLNRRFESSKQRRIPKFSFGGSFMDLMNDHHNSTSLGEYEAIRIRKGTKSIAISHQKPEKPQGRVKGLFSHHLDQPGVLSILFNTLASEEINVDTAYLNSNEDGTATAFLTLSGTDEQIRNAVDFVKGTSGDFFKNIHFGDQLEIPELKAGDNYLLEFDGVDLPIAISSQMLVTIHNNISGVLLILLSALASQQINVLDLQLGHRGNKGYAALGIDGNPRVVRELLSQLGDQFHETTHLILKS</sequence>
<evidence type="ECO:0000256" key="2">
    <source>
        <dbReference type="ARBA" id="ARBA00009152"/>
    </source>
</evidence>
<evidence type="ECO:0000256" key="1">
    <source>
        <dbReference type="ARBA" id="ARBA00004970"/>
    </source>
</evidence>
<dbReference type="InterPro" id="IPR004013">
    <property type="entry name" value="PHP_dom"/>
</dbReference>
<feature type="domain" description="ACT" evidence="8">
    <location>
        <begin position="391"/>
        <end position="466"/>
    </location>
</feature>
<accession>A0A425XXR4</accession>
<evidence type="ECO:0000256" key="6">
    <source>
        <dbReference type="ARBA" id="ARBA00023102"/>
    </source>
</evidence>
<evidence type="ECO:0000256" key="7">
    <source>
        <dbReference type="ARBA" id="ARBA00049158"/>
    </source>
</evidence>
<dbReference type="OrthoDB" id="9775255at2"/>
<dbReference type="Pfam" id="PF02811">
    <property type="entry name" value="PHP"/>
    <property type="match status" value="1"/>
</dbReference>
<comment type="pathway">
    <text evidence="1">Amino-acid biosynthesis; L-histidine biosynthesis; L-histidine from 5-phospho-alpha-D-ribose 1-diphosphate: step 8/9.</text>
</comment>
<keyword evidence="4" id="KW-0028">Amino-acid biosynthesis</keyword>
<dbReference type="InterPro" id="IPR002912">
    <property type="entry name" value="ACT_dom"/>
</dbReference>
<comment type="similarity">
    <text evidence="2">Belongs to the PHP hydrolase family. HisK subfamily.</text>
</comment>
<dbReference type="GO" id="GO:0000105">
    <property type="term" value="P:L-histidine biosynthetic process"/>
    <property type="evidence" value="ECO:0007669"/>
    <property type="project" value="UniProtKB-UniPathway"/>
</dbReference>
<dbReference type="NCBIfam" id="TIGR01856">
    <property type="entry name" value="hisJ_fam"/>
    <property type="match status" value="1"/>
</dbReference>
<organism evidence="9 10">
    <name type="scientific">Ancylomarina euxinus</name>
    <dbReference type="NCBI Taxonomy" id="2283627"/>
    <lineage>
        <taxon>Bacteria</taxon>
        <taxon>Pseudomonadati</taxon>
        <taxon>Bacteroidota</taxon>
        <taxon>Bacteroidia</taxon>
        <taxon>Marinilabiliales</taxon>
        <taxon>Marinifilaceae</taxon>
        <taxon>Ancylomarina</taxon>
    </lineage>
</organism>
<protein>
    <recommendedName>
        <fullName evidence="3">histidinol-phosphatase</fullName>
        <ecNumber evidence="3">3.1.3.15</ecNumber>
    </recommendedName>
</protein>
<proteinExistence type="inferred from homology"/>
<dbReference type="GO" id="GO:0004401">
    <property type="term" value="F:histidinol-phosphatase activity"/>
    <property type="evidence" value="ECO:0007669"/>
    <property type="project" value="UniProtKB-EC"/>
</dbReference>
<evidence type="ECO:0000313" key="10">
    <source>
        <dbReference type="Proteomes" id="UP000285794"/>
    </source>
</evidence>
<evidence type="ECO:0000259" key="8">
    <source>
        <dbReference type="PROSITE" id="PS51671"/>
    </source>
</evidence>
<evidence type="ECO:0000256" key="3">
    <source>
        <dbReference type="ARBA" id="ARBA00013085"/>
    </source>
</evidence>
<evidence type="ECO:0000256" key="4">
    <source>
        <dbReference type="ARBA" id="ARBA00022605"/>
    </source>
</evidence>
<keyword evidence="6" id="KW-0368">Histidine biosynthesis</keyword>
<dbReference type="UniPathway" id="UPA00031">
    <property type="reaction ID" value="UER00013"/>
</dbReference>